<comment type="caution">
    <text evidence="1">The sequence shown here is derived from an EMBL/GenBank/DDBJ whole genome shotgun (WGS) entry which is preliminary data.</text>
</comment>
<sequence length="312" mass="34562">MAELSVLTLVYAPDLTLCMELADSLQRFLPEGTNAELIVPVEDVGKFEQLGAGQVRPECAALPPWFTIVPRISALTRRMSAFSPIPRIVAINRHRPVPPIRGWILQQILKLAAVAESTSDIVVVIDSDVELVRPITADTFRDGADVVLYRKVDAVTSELPHHVLWHQTARRVLGLPVGAPPYHDYISSFMAWDTGVVRSMLTHIEDLHHRPWQDVISGEVHFSEWTLYGVFVDEVLGRRNSQQLHRSSPLCLEWWGTTPLTPQAVPGFTAGLGADDVAVMISAKSGTSMEVRKQVRELIRSGRDAHHGVPGS</sequence>
<dbReference type="RefSeq" id="WP_382401076.1">
    <property type="nucleotide sequence ID" value="NZ_JBHSWH010000001.1"/>
</dbReference>
<protein>
    <submittedName>
        <fullName evidence="1">DUF6492 family protein</fullName>
    </submittedName>
</protein>
<organism evidence="1 2">
    <name type="scientific">Flexivirga alba</name>
    <dbReference type="NCBI Taxonomy" id="702742"/>
    <lineage>
        <taxon>Bacteria</taxon>
        <taxon>Bacillati</taxon>
        <taxon>Actinomycetota</taxon>
        <taxon>Actinomycetes</taxon>
        <taxon>Micrococcales</taxon>
        <taxon>Dermacoccaceae</taxon>
        <taxon>Flexivirga</taxon>
    </lineage>
</organism>
<evidence type="ECO:0000313" key="1">
    <source>
        <dbReference type="EMBL" id="MFC6705705.1"/>
    </source>
</evidence>
<evidence type="ECO:0000313" key="2">
    <source>
        <dbReference type="Proteomes" id="UP001596298"/>
    </source>
</evidence>
<name>A0ABW2AG71_9MICO</name>
<dbReference type="EMBL" id="JBHSWH010000001">
    <property type="protein sequence ID" value="MFC6705705.1"/>
    <property type="molecule type" value="Genomic_DNA"/>
</dbReference>
<keyword evidence="2" id="KW-1185">Reference proteome</keyword>
<gene>
    <name evidence="1" type="ORF">ACFQDH_10615</name>
</gene>
<dbReference type="InterPro" id="IPR045499">
    <property type="entry name" value="DUF6492"/>
</dbReference>
<proteinExistence type="predicted"/>
<reference evidence="2" key="1">
    <citation type="journal article" date="2019" name="Int. J. Syst. Evol. Microbiol.">
        <title>The Global Catalogue of Microorganisms (GCM) 10K type strain sequencing project: providing services to taxonomists for standard genome sequencing and annotation.</title>
        <authorList>
            <consortium name="The Broad Institute Genomics Platform"/>
            <consortium name="The Broad Institute Genome Sequencing Center for Infectious Disease"/>
            <person name="Wu L."/>
            <person name="Ma J."/>
        </authorList>
    </citation>
    <scope>NUCLEOTIDE SEQUENCE [LARGE SCALE GENOMIC DNA]</scope>
    <source>
        <strain evidence="2">CCUG 58127</strain>
    </source>
</reference>
<accession>A0ABW2AG71</accession>
<dbReference type="Proteomes" id="UP001596298">
    <property type="component" value="Unassembled WGS sequence"/>
</dbReference>
<dbReference type="Pfam" id="PF20102">
    <property type="entry name" value="DUF6492"/>
    <property type="match status" value="1"/>
</dbReference>